<dbReference type="PROSITE" id="PS51903">
    <property type="entry name" value="CLP_R"/>
    <property type="match status" value="1"/>
</dbReference>
<dbReference type="Pfam" id="PF02861">
    <property type="entry name" value="Clp_N"/>
    <property type="match status" value="1"/>
</dbReference>
<gene>
    <name evidence="4" type="ORF">E6Q80_19285</name>
</gene>
<reference evidence="4 5" key="1">
    <citation type="submission" date="2018-09" db="EMBL/GenBank/DDBJ databases">
        <title>Metagenome Assembled Genomes from an Advanced Water Purification Facility.</title>
        <authorList>
            <person name="Stamps B.W."/>
            <person name="Spear J.R."/>
        </authorList>
    </citation>
    <scope>NUCLEOTIDE SEQUENCE [LARGE SCALE GENOMIC DNA]</scope>
    <source>
        <strain evidence="4">Bin_27_1</strain>
    </source>
</reference>
<comment type="similarity">
    <text evidence="1">Belongs to the ClpA/ClpB family.</text>
</comment>
<dbReference type="EMBL" id="SSFD01000324">
    <property type="protein sequence ID" value="TXH80070.1"/>
    <property type="molecule type" value="Genomic_DNA"/>
</dbReference>
<protein>
    <recommendedName>
        <fullName evidence="3">Clp R domain-containing protein</fullName>
    </recommendedName>
</protein>
<evidence type="ECO:0000313" key="4">
    <source>
        <dbReference type="EMBL" id="TXH80070.1"/>
    </source>
</evidence>
<name>A0A5C7S8P4_THASP</name>
<sequence>MSNSLKTLISKLNDTCRQAAERAAGLCMARGNYEVDLEHLLLALLEQGNCDLHCILRRCAISPAGVERELSAEIDRFKT</sequence>
<comment type="caution">
    <text evidence="4">The sequence shown here is derived from an EMBL/GenBank/DDBJ whole genome shotgun (WGS) entry which is preliminary data.</text>
</comment>
<evidence type="ECO:0000259" key="3">
    <source>
        <dbReference type="PROSITE" id="PS51903"/>
    </source>
</evidence>
<proteinExistence type="inferred from homology"/>
<dbReference type="Gene3D" id="1.10.1780.10">
    <property type="entry name" value="Clp, N-terminal domain"/>
    <property type="match status" value="1"/>
</dbReference>
<organism evidence="4 5">
    <name type="scientific">Thauera aminoaromatica</name>
    <dbReference type="NCBI Taxonomy" id="164330"/>
    <lineage>
        <taxon>Bacteria</taxon>
        <taxon>Pseudomonadati</taxon>
        <taxon>Pseudomonadota</taxon>
        <taxon>Betaproteobacteria</taxon>
        <taxon>Rhodocyclales</taxon>
        <taxon>Zoogloeaceae</taxon>
        <taxon>Thauera</taxon>
    </lineage>
</organism>
<evidence type="ECO:0000256" key="1">
    <source>
        <dbReference type="ARBA" id="ARBA00008675"/>
    </source>
</evidence>
<dbReference type="SUPFAM" id="SSF81923">
    <property type="entry name" value="Double Clp-N motif"/>
    <property type="match status" value="1"/>
</dbReference>
<dbReference type="InterPro" id="IPR036628">
    <property type="entry name" value="Clp_N_dom_sf"/>
</dbReference>
<accession>A0A5C7S8P4</accession>
<evidence type="ECO:0000256" key="2">
    <source>
        <dbReference type="PROSITE-ProRule" id="PRU01251"/>
    </source>
</evidence>
<keyword evidence="2" id="KW-0677">Repeat</keyword>
<feature type="domain" description="Clp R" evidence="3">
    <location>
        <begin position="9"/>
        <end position="79"/>
    </location>
</feature>
<dbReference type="RefSeq" id="WP_276661381.1">
    <property type="nucleotide sequence ID" value="NZ_SSFD01000324.1"/>
</dbReference>
<feature type="non-terminal residue" evidence="4">
    <location>
        <position position="79"/>
    </location>
</feature>
<evidence type="ECO:0000313" key="5">
    <source>
        <dbReference type="Proteomes" id="UP000321192"/>
    </source>
</evidence>
<dbReference type="Proteomes" id="UP000321192">
    <property type="component" value="Unassembled WGS sequence"/>
</dbReference>
<dbReference type="InterPro" id="IPR004176">
    <property type="entry name" value="Clp_R_N"/>
</dbReference>
<dbReference type="AlphaFoldDB" id="A0A5C7S8P4"/>